<keyword evidence="3" id="KW-0832">Ubl conjugation</keyword>
<comment type="subcellular location">
    <subcellularLocation>
        <location evidence="4">Nucleus</location>
    </subcellularLocation>
</comment>
<keyword evidence="2 4" id="KW-1184">Jasmonic acid signaling pathway</keyword>
<comment type="similarity">
    <text evidence="1 4">Belongs to the TIFY/JAZ family.</text>
</comment>
<dbReference type="SMART" id="SM00979">
    <property type="entry name" value="TIFY"/>
    <property type="match status" value="1"/>
</dbReference>
<dbReference type="PROSITE" id="PS51320">
    <property type="entry name" value="TIFY"/>
    <property type="match status" value="1"/>
</dbReference>
<dbReference type="EMBL" id="KZ451987">
    <property type="protein sequence ID" value="PKA54056.1"/>
    <property type="molecule type" value="Genomic_DNA"/>
</dbReference>
<comment type="function">
    <text evidence="4">Repressor of jasmonate responses.</text>
</comment>
<reference evidence="7 8" key="1">
    <citation type="journal article" date="2017" name="Nature">
        <title>The Apostasia genome and the evolution of orchids.</title>
        <authorList>
            <person name="Zhang G.Q."/>
            <person name="Liu K.W."/>
            <person name="Li Z."/>
            <person name="Lohaus R."/>
            <person name="Hsiao Y.Y."/>
            <person name="Niu S.C."/>
            <person name="Wang J.Y."/>
            <person name="Lin Y.C."/>
            <person name="Xu Q."/>
            <person name="Chen L.J."/>
            <person name="Yoshida K."/>
            <person name="Fujiwara S."/>
            <person name="Wang Z.W."/>
            <person name="Zhang Y.Q."/>
            <person name="Mitsuda N."/>
            <person name="Wang M."/>
            <person name="Liu G.H."/>
            <person name="Pecoraro L."/>
            <person name="Huang H.X."/>
            <person name="Xiao X.J."/>
            <person name="Lin M."/>
            <person name="Wu X.Y."/>
            <person name="Wu W.L."/>
            <person name="Chen Y.Y."/>
            <person name="Chang S.B."/>
            <person name="Sakamoto S."/>
            <person name="Ohme-Takagi M."/>
            <person name="Yagi M."/>
            <person name="Zeng S.J."/>
            <person name="Shen C.Y."/>
            <person name="Yeh C.M."/>
            <person name="Luo Y.B."/>
            <person name="Tsai W.C."/>
            <person name="Van de Peer Y."/>
            <person name="Liu Z.J."/>
        </authorList>
    </citation>
    <scope>NUCLEOTIDE SEQUENCE [LARGE SCALE GENOMIC DNA]</scope>
    <source>
        <strain evidence="8">cv. Shenzhen</strain>
        <tissue evidence="7">Stem</tissue>
    </source>
</reference>
<dbReference type="InterPro" id="IPR018467">
    <property type="entry name" value="CCT_CS"/>
</dbReference>
<evidence type="ECO:0000256" key="4">
    <source>
        <dbReference type="RuleBase" id="RU369065"/>
    </source>
</evidence>
<sequence length="192" mass="21407">MEEKQRKMGERSCFALTCNLLSQYLKENRSLMETKKELFRPPPTTMNLFPGADTTAGGRNETHSGDNSERSNEASNEQLTIFYAGNVMVFDNFPAAKAKELMTMVSRREPYVLAEVKRPSVSPPNSGDPPAVHSPRSFCSELGMPIARRASLHRFLEKRKDRISSSAPYEVNGSPEEATSTKPVCHPWLALG</sequence>
<evidence type="ECO:0000256" key="3">
    <source>
        <dbReference type="ARBA" id="ARBA00022843"/>
    </source>
</evidence>
<dbReference type="STRING" id="1088818.A0A2I0AEX9"/>
<dbReference type="GO" id="GO:0031347">
    <property type="term" value="P:regulation of defense response"/>
    <property type="evidence" value="ECO:0007669"/>
    <property type="project" value="UniProtKB-UniRule"/>
</dbReference>
<feature type="compositionally biased region" description="Basic and acidic residues" evidence="5">
    <location>
        <begin position="60"/>
        <end position="72"/>
    </location>
</feature>
<keyword evidence="8" id="KW-1185">Reference proteome</keyword>
<protein>
    <recommendedName>
        <fullName evidence="4">Protein TIFY</fullName>
    </recommendedName>
    <alternativeName>
        <fullName evidence="4">Jasmonate ZIM domain-containing protein</fullName>
    </alternativeName>
</protein>
<evidence type="ECO:0000313" key="7">
    <source>
        <dbReference type="EMBL" id="PKA54056.1"/>
    </source>
</evidence>
<feature type="region of interest" description="Disordered" evidence="5">
    <location>
        <begin position="40"/>
        <end position="74"/>
    </location>
</feature>
<dbReference type="Proteomes" id="UP000236161">
    <property type="component" value="Unassembled WGS sequence"/>
</dbReference>
<dbReference type="OrthoDB" id="1937734at2759"/>
<dbReference type="AlphaFoldDB" id="A0A2I0AEX9"/>
<dbReference type="GO" id="GO:2000022">
    <property type="term" value="P:regulation of jasmonic acid mediated signaling pathway"/>
    <property type="evidence" value="ECO:0007669"/>
    <property type="project" value="UniProtKB-UniRule"/>
</dbReference>
<comment type="domain">
    <text evidence="4">The jas domain is required for interaction with COI1.</text>
</comment>
<keyword evidence="4" id="KW-0539">Nucleus</keyword>
<organism evidence="7 8">
    <name type="scientific">Apostasia shenzhenica</name>
    <dbReference type="NCBI Taxonomy" id="1088818"/>
    <lineage>
        <taxon>Eukaryota</taxon>
        <taxon>Viridiplantae</taxon>
        <taxon>Streptophyta</taxon>
        <taxon>Embryophyta</taxon>
        <taxon>Tracheophyta</taxon>
        <taxon>Spermatophyta</taxon>
        <taxon>Magnoliopsida</taxon>
        <taxon>Liliopsida</taxon>
        <taxon>Asparagales</taxon>
        <taxon>Orchidaceae</taxon>
        <taxon>Apostasioideae</taxon>
        <taxon>Apostasia</taxon>
    </lineage>
</organism>
<accession>A0A2I0AEX9</accession>
<dbReference type="GO" id="GO:0009611">
    <property type="term" value="P:response to wounding"/>
    <property type="evidence" value="ECO:0007669"/>
    <property type="project" value="UniProtKB-UniRule"/>
</dbReference>
<dbReference type="InterPro" id="IPR040390">
    <property type="entry name" value="TIFY/JAZ"/>
</dbReference>
<evidence type="ECO:0000259" key="6">
    <source>
        <dbReference type="PROSITE" id="PS51320"/>
    </source>
</evidence>
<proteinExistence type="inferred from homology"/>
<dbReference type="PANTHER" id="PTHR33077">
    <property type="entry name" value="PROTEIN TIFY 4A-RELATED-RELATED"/>
    <property type="match status" value="1"/>
</dbReference>
<dbReference type="Pfam" id="PF09425">
    <property type="entry name" value="Jas_motif"/>
    <property type="match status" value="1"/>
</dbReference>
<feature type="region of interest" description="Disordered" evidence="5">
    <location>
        <begin position="164"/>
        <end position="184"/>
    </location>
</feature>
<dbReference type="GO" id="GO:0005634">
    <property type="term" value="C:nucleus"/>
    <property type="evidence" value="ECO:0007669"/>
    <property type="project" value="UniProtKB-SubCell"/>
</dbReference>
<dbReference type="InterPro" id="IPR010399">
    <property type="entry name" value="Tify_dom"/>
</dbReference>
<name>A0A2I0AEX9_9ASPA</name>
<gene>
    <name evidence="7" type="primary">TIFY10B</name>
    <name evidence="7" type="ORF">AXF42_Ash016221</name>
</gene>
<dbReference type="PANTHER" id="PTHR33077:SF140">
    <property type="entry name" value="PROTEIN TIFY 10B"/>
    <property type="match status" value="1"/>
</dbReference>
<evidence type="ECO:0000256" key="5">
    <source>
        <dbReference type="SAM" id="MobiDB-lite"/>
    </source>
</evidence>
<evidence type="ECO:0000256" key="1">
    <source>
        <dbReference type="ARBA" id="ARBA00008614"/>
    </source>
</evidence>
<dbReference type="Pfam" id="PF06200">
    <property type="entry name" value="tify"/>
    <property type="match status" value="1"/>
</dbReference>
<evidence type="ECO:0000313" key="8">
    <source>
        <dbReference type="Proteomes" id="UP000236161"/>
    </source>
</evidence>
<feature type="domain" description="Tify" evidence="6">
    <location>
        <begin position="72"/>
        <end position="107"/>
    </location>
</feature>
<evidence type="ECO:0000256" key="2">
    <source>
        <dbReference type="ARBA" id="ARBA00022819"/>
    </source>
</evidence>